<dbReference type="InterPro" id="IPR023198">
    <property type="entry name" value="PGP-like_dom2"/>
</dbReference>
<dbReference type="InterPro" id="IPR036412">
    <property type="entry name" value="HAD-like_sf"/>
</dbReference>
<sequence>MEPKLEQYQAIIFDMDGTLIDTMPTHVSAWEQTAEEFGFDFDASCYIA</sequence>
<accession>A0A0B8P331</accession>
<keyword evidence="2" id="KW-1185">Reference proteome</keyword>
<dbReference type="PANTHER" id="PTHR43481">
    <property type="entry name" value="FRUCTOSE-1-PHOSPHATE PHOSPHATASE"/>
    <property type="match status" value="1"/>
</dbReference>
<evidence type="ECO:0000313" key="1">
    <source>
        <dbReference type="EMBL" id="GAM58972.1"/>
    </source>
</evidence>
<dbReference type="AlphaFoldDB" id="A0A0B8P331"/>
<evidence type="ECO:0000313" key="2">
    <source>
        <dbReference type="Proteomes" id="UP000031671"/>
    </source>
</evidence>
<dbReference type="GO" id="GO:0050308">
    <property type="term" value="F:sugar-phosphatase activity"/>
    <property type="evidence" value="ECO:0007669"/>
    <property type="project" value="TreeGrafter"/>
</dbReference>
<reference evidence="1 2" key="2">
    <citation type="submission" date="2015-01" db="EMBL/GenBank/DDBJ databases">
        <authorList>
            <consortium name="NBRP consortium"/>
            <person name="Sawabe T."/>
            <person name="Meirelles P."/>
            <person name="Feng G."/>
            <person name="Sayaka M."/>
            <person name="Hattori M."/>
            <person name="Ohkuma M."/>
        </authorList>
    </citation>
    <scope>NUCLEOTIDE SEQUENCE [LARGE SCALE GENOMIC DNA]</scope>
    <source>
        <strain evidence="2">JCM 19231</strain>
    </source>
</reference>
<dbReference type="PANTHER" id="PTHR43481:SF4">
    <property type="entry name" value="GLYCEROL-1-PHOSPHATE PHOSPHOHYDROLASE 1-RELATED"/>
    <property type="match status" value="1"/>
</dbReference>
<dbReference type="Proteomes" id="UP000031671">
    <property type="component" value="Unassembled WGS sequence"/>
</dbReference>
<protein>
    <submittedName>
        <fullName evidence="1">Putative phosphatase yqaB</fullName>
    </submittedName>
</protein>
<name>A0A0B8P331_9VIBR</name>
<dbReference type="EMBL" id="BBRZ01000116">
    <property type="protein sequence ID" value="GAM58972.1"/>
    <property type="molecule type" value="Genomic_DNA"/>
</dbReference>
<comment type="caution">
    <text evidence="1">The sequence shown here is derived from an EMBL/GenBank/DDBJ whole genome shotgun (WGS) entry which is preliminary data.</text>
</comment>
<dbReference type="SUPFAM" id="SSF56784">
    <property type="entry name" value="HAD-like"/>
    <property type="match status" value="1"/>
</dbReference>
<dbReference type="Gene3D" id="1.10.150.240">
    <property type="entry name" value="Putative phosphatase, domain 2"/>
    <property type="match status" value="1"/>
</dbReference>
<dbReference type="InterPro" id="IPR051806">
    <property type="entry name" value="HAD-like_SPP"/>
</dbReference>
<dbReference type="Pfam" id="PF00702">
    <property type="entry name" value="Hydrolase"/>
    <property type="match status" value="1"/>
</dbReference>
<proteinExistence type="predicted"/>
<reference evidence="1 2" key="1">
    <citation type="submission" date="2015-01" db="EMBL/GenBank/DDBJ databases">
        <title>Vibrio sp. C1 JCM 19231 whole genome shotgun sequence.</title>
        <authorList>
            <person name="Sawabe T."/>
            <person name="Meirelles P."/>
            <person name="Feng G."/>
            <person name="Sayaka M."/>
            <person name="Hattori M."/>
            <person name="Ohkuma M."/>
        </authorList>
    </citation>
    <scope>NUCLEOTIDE SEQUENCE [LARGE SCALE GENOMIC DNA]</scope>
    <source>
        <strain evidence="2">JCM 19231</strain>
    </source>
</reference>
<gene>
    <name evidence="1" type="ORF">JCM19231_2602</name>
</gene>
<organism evidence="1 2">
    <name type="scientific">Vibrio ishigakensis</name>
    <dbReference type="NCBI Taxonomy" id="1481914"/>
    <lineage>
        <taxon>Bacteria</taxon>
        <taxon>Pseudomonadati</taxon>
        <taxon>Pseudomonadota</taxon>
        <taxon>Gammaproteobacteria</taxon>
        <taxon>Vibrionales</taxon>
        <taxon>Vibrionaceae</taxon>
        <taxon>Vibrio</taxon>
    </lineage>
</organism>